<dbReference type="InterPro" id="IPR000092">
    <property type="entry name" value="Polyprenyl_synt"/>
</dbReference>
<evidence type="ECO:0000256" key="13">
    <source>
        <dbReference type="SAM" id="MobiDB-lite"/>
    </source>
</evidence>
<evidence type="ECO:0000256" key="11">
    <source>
        <dbReference type="ARBA" id="ARBA00049399"/>
    </source>
</evidence>
<accession>K6PYL6</accession>
<dbReference type="HOGENOM" id="CLU_014015_0_0_9"/>
<dbReference type="PROSITE" id="PS00444">
    <property type="entry name" value="POLYPRENYL_SYNTHASE_2"/>
    <property type="match status" value="1"/>
</dbReference>
<dbReference type="Pfam" id="PF00348">
    <property type="entry name" value="polyprenyl_synt"/>
    <property type="match status" value="1"/>
</dbReference>
<dbReference type="PANTHER" id="PTHR43281">
    <property type="entry name" value="FARNESYL DIPHOSPHATE SYNTHASE"/>
    <property type="match status" value="1"/>
</dbReference>
<dbReference type="PROSITE" id="PS00723">
    <property type="entry name" value="POLYPRENYL_SYNTHASE_1"/>
    <property type="match status" value="1"/>
</dbReference>
<dbReference type="EC" id="2.5.1.10" evidence="3"/>
<evidence type="ECO:0000256" key="4">
    <source>
        <dbReference type="ARBA" id="ARBA00015100"/>
    </source>
</evidence>
<dbReference type="eggNOG" id="COG0142">
    <property type="taxonomic scope" value="Bacteria"/>
</dbReference>
<feature type="compositionally biased region" description="Basic and acidic residues" evidence="13">
    <location>
        <begin position="1"/>
        <end position="10"/>
    </location>
</feature>
<proteinExistence type="inferred from homology"/>
<dbReference type="STRING" id="867903.ThesuDRAFT_00077"/>
<evidence type="ECO:0000256" key="2">
    <source>
        <dbReference type="ARBA" id="ARBA00006706"/>
    </source>
</evidence>
<dbReference type="Gene3D" id="1.10.600.10">
    <property type="entry name" value="Farnesyl Diphosphate Synthase"/>
    <property type="match status" value="1"/>
</dbReference>
<keyword evidence="15" id="KW-1185">Reference proteome</keyword>
<protein>
    <recommendedName>
        <fullName evidence="4">Farnesyl diphosphate synthase</fullName>
        <ecNumber evidence="3">2.5.1.10</ecNumber>
    </recommendedName>
    <alternativeName>
        <fullName evidence="10">(2E,6E)-farnesyl diphosphate synthase</fullName>
    </alternativeName>
    <alternativeName>
        <fullName evidence="9">Geranyltranstransferase</fullName>
    </alternativeName>
</protein>
<dbReference type="InterPro" id="IPR053378">
    <property type="entry name" value="Prenyl_diphosphate_synthase"/>
</dbReference>
<dbReference type="SUPFAM" id="SSF48576">
    <property type="entry name" value="Terpenoid synthases"/>
    <property type="match status" value="1"/>
</dbReference>
<evidence type="ECO:0000256" key="7">
    <source>
        <dbReference type="ARBA" id="ARBA00022842"/>
    </source>
</evidence>
<evidence type="ECO:0000256" key="9">
    <source>
        <dbReference type="ARBA" id="ARBA00032380"/>
    </source>
</evidence>
<dbReference type="InterPro" id="IPR008949">
    <property type="entry name" value="Isoprenoid_synthase_dom_sf"/>
</dbReference>
<keyword evidence="8" id="KW-0414">Isoprene biosynthesis</keyword>
<dbReference type="SFLD" id="SFLDG01017">
    <property type="entry name" value="Polyprenyl_Transferase_Like"/>
    <property type="match status" value="1"/>
</dbReference>
<reference evidence="14" key="2">
    <citation type="submission" date="2012-10" db="EMBL/GenBank/DDBJ databases">
        <title>Improved high-quality draft of Thermaerobacter subterraneus C21, DSM 13965.</title>
        <authorList>
            <consortium name="DOE Joint Genome Institute"/>
            <person name="Eisen J."/>
            <person name="Huntemann M."/>
            <person name="Wei C.-L."/>
            <person name="Han J."/>
            <person name="Detter J.C."/>
            <person name="Han C."/>
            <person name="Tapia R."/>
            <person name="Chen A."/>
            <person name="Kyrpides N."/>
            <person name="Mavromatis K."/>
            <person name="Markowitz V."/>
            <person name="Szeto E."/>
            <person name="Ivanova N."/>
            <person name="Mikhailova N."/>
            <person name="Ovchinnikova G."/>
            <person name="Pagani I."/>
            <person name="Pati A."/>
            <person name="Goodwin L."/>
            <person name="Nordberg H.P."/>
            <person name="Cantor M.N."/>
            <person name="Hua S.X."/>
            <person name="Woyke T."/>
            <person name="Eisen J."/>
            <person name="Klenk H.-P."/>
        </authorList>
    </citation>
    <scope>NUCLEOTIDE SEQUENCE [LARGE SCALE GENOMIC DNA]</scope>
    <source>
        <strain evidence="14">DSM 13965</strain>
    </source>
</reference>
<evidence type="ECO:0000256" key="12">
    <source>
        <dbReference type="RuleBase" id="RU004466"/>
    </source>
</evidence>
<dbReference type="NCBIfam" id="NF045485">
    <property type="entry name" value="FPPsyn"/>
    <property type="match status" value="1"/>
</dbReference>
<dbReference type="FunFam" id="1.10.600.10:FF:000001">
    <property type="entry name" value="Geranylgeranyl diphosphate synthase"/>
    <property type="match status" value="1"/>
</dbReference>
<evidence type="ECO:0000313" key="15">
    <source>
        <dbReference type="Proteomes" id="UP000005710"/>
    </source>
</evidence>
<dbReference type="OrthoDB" id="9805316at2"/>
<evidence type="ECO:0000313" key="14">
    <source>
        <dbReference type="EMBL" id="EKP93833.1"/>
    </source>
</evidence>
<organism evidence="14 15">
    <name type="scientific">Thermaerobacter subterraneus DSM 13965</name>
    <dbReference type="NCBI Taxonomy" id="867903"/>
    <lineage>
        <taxon>Bacteria</taxon>
        <taxon>Bacillati</taxon>
        <taxon>Bacillota</taxon>
        <taxon>Clostridia</taxon>
        <taxon>Eubacteriales</taxon>
        <taxon>Clostridiales Family XVII. Incertae Sedis</taxon>
        <taxon>Thermaerobacter</taxon>
    </lineage>
</organism>
<gene>
    <name evidence="14" type="ORF">ThesuDRAFT_00077</name>
</gene>
<comment type="catalytic activity">
    <reaction evidence="11">
        <text>isopentenyl diphosphate + (2E)-geranyl diphosphate = (2E,6E)-farnesyl diphosphate + diphosphate</text>
        <dbReference type="Rhea" id="RHEA:19361"/>
        <dbReference type="ChEBI" id="CHEBI:33019"/>
        <dbReference type="ChEBI" id="CHEBI:58057"/>
        <dbReference type="ChEBI" id="CHEBI:128769"/>
        <dbReference type="ChEBI" id="CHEBI:175763"/>
        <dbReference type="EC" id="2.5.1.10"/>
    </reaction>
</comment>
<comment type="cofactor">
    <cofactor evidence="1">
        <name>Mg(2+)</name>
        <dbReference type="ChEBI" id="CHEBI:18420"/>
    </cofactor>
</comment>
<dbReference type="InterPro" id="IPR033749">
    <property type="entry name" value="Polyprenyl_synt_CS"/>
</dbReference>
<evidence type="ECO:0000256" key="8">
    <source>
        <dbReference type="ARBA" id="ARBA00023229"/>
    </source>
</evidence>
<reference evidence="14" key="1">
    <citation type="submission" date="2010-10" db="EMBL/GenBank/DDBJ databases">
        <authorList>
            <consortium name="US DOE Joint Genome Institute (JGI-PGF)"/>
            <person name="Lucas S."/>
            <person name="Copeland A."/>
            <person name="Lapidus A."/>
            <person name="Bruce D."/>
            <person name="Goodwin L."/>
            <person name="Pitluck S."/>
            <person name="Kyrpides N."/>
            <person name="Mavromatis K."/>
            <person name="Detter J.C."/>
            <person name="Han C."/>
            <person name="Land M."/>
            <person name="Hauser L."/>
            <person name="Markowitz V."/>
            <person name="Cheng J.-F."/>
            <person name="Hugenholtz P."/>
            <person name="Woyke T."/>
            <person name="Wu D."/>
            <person name="Pukall R."/>
            <person name="Wahrenburg C."/>
            <person name="Brambilla E."/>
            <person name="Klenk H.-P."/>
            <person name="Eisen J.A."/>
        </authorList>
    </citation>
    <scope>NUCLEOTIDE SEQUENCE [LARGE SCALE GENOMIC DNA]</scope>
    <source>
        <strain evidence="14">DSM 13965</strain>
    </source>
</reference>
<feature type="region of interest" description="Disordered" evidence="13">
    <location>
        <begin position="1"/>
        <end position="29"/>
    </location>
</feature>
<dbReference type="GO" id="GO:0016114">
    <property type="term" value="P:terpenoid biosynthetic process"/>
    <property type="evidence" value="ECO:0007669"/>
    <property type="project" value="UniProtKB-ARBA"/>
</dbReference>
<keyword evidence="6" id="KW-0479">Metal-binding</keyword>
<comment type="similarity">
    <text evidence="2 12">Belongs to the FPP/GGPP synthase family.</text>
</comment>
<evidence type="ECO:0000256" key="6">
    <source>
        <dbReference type="ARBA" id="ARBA00022723"/>
    </source>
</evidence>
<sequence>MAEGHEERRAALPPVQSAAREPAGALPGAASWRREVDQLVLRARRALDQVLPPVTAPPSRIHEAMRYSTLAGGKALRPVLLMAAARCVGGPQVVTPAVERAAAAVELVHTYSLIHDDLPAMDDDDMRRGQPANHVVFGEAMAILAGDALLTLAFEVLAGLPRWGADPAVALAVVEELAVAAGTAGLIGGQVDDLAATTAAGLDLAGLQSIHRRKTGALFRACVRMGARLAGATATELEALTAFATAFGEAFQIVDDILDVTGDEAELGKPVGSDARQGKVTVPGLVGLEAARRLAAAATERAVASLEPLGDRAGLLAWLARDLLERRR</sequence>
<dbReference type="RefSeq" id="WP_006904779.1">
    <property type="nucleotide sequence ID" value="NZ_JH976536.1"/>
</dbReference>
<dbReference type="EMBL" id="AENY02000004">
    <property type="protein sequence ID" value="EKP93833.1"/>
    <property type="molecule type" value="Genomic_DNA"/>
</dbReference>
<dbReference type="PANTHER" id="PTHR43281:SF1">
    <property type="entry name" value="FARNESYL DIPHOSPHATE SYNTHASE"/>
    <property type="match status" value="1"/>
</dbReference>
<dbReference type="GO" id="GO:0046872">
    <property type="term" value="F:metal ion binding"/>
    <property type="evidence" value="ECO:0007669"/>
    <property type="project" value="UniProtKB-KW"/>
</dbReference>
<name>K6PYL6_9FIRM</name>
<dbReference type="SFLD" id="SFLDS00005">
    <property type="entry name" value="Isoprenoid_Synthase_Type_I"/>
    <property type="match status" value="1"/>
</dbReference>
<keyword evidence="5 12" id="KW-0808">Transferase</keyword>
<dbReference type="GO" id="GO:0005737">
    <property type="term" value="C:cytoplasm"/>
    <property type="evidence" value="ECO:0007669"/>
    <property type="project" value="UniProtKB-ARBA"/>
</dbReference>
<comment type="caution">
    <text evidence="14">The sequence shown here is derived from an EMBL/GenBank/DDBJ whole genome shotgun (WGS) entry which is preliminary data.</text>
</comment>
<dbReference type="GO" id="GO:0004337">
    <property type="term" value="F:(2E,6E)-farnesyl diphosphate synthase activity"/>
    <property type="evidence" value="ECO:0007669"/>
    <property type="project" value="UniProtKB-EC"/>
</dbReference>
<dbReference type="AlphaFoldDB" id="K6PYL6"/>
<dbReference type="CDD" id="cd00685">
    <property type="entry name" value="Trans_IPPS_HT"/>
    <property type="match status" value="1"/>
</dbReference>
<dbReference type="Proteomes" id="UP000005710">
    <property type="component" value="Unassembled WGS sequence"/>
</dbReference>
<evidence type="ECO:0000256" key="5">
    <source>
        <dbReference type="ARBA" id="ARBA00022679"/>
    </source>
</evidence>
<evidence type="ECO:0000256" key="3">
    <source>
        <dbReference type="ARBA" id="ARBA00012439"/>
    </source>
</evidence>
<keyword evidence="7" id="KW-0460">Magnesium</keyword>
<evidence type="ECO:0000256" key="1">
    <source>
        <dbReference type="ARBA" id="ARBA00001946"/>
    </source>
</evidence>
<evidence type="ECO:0000256" key="10">
    <source>
        <dbReference type="ARBA" id="ARBA00032873"/>
    </source>
</evidence>